<keyword evidence="2" id="KW-0031">Aminopeptidase</keyword>
<name>A0A1H4G2S9_ALKAM</name>
<dbReference type="InterPro" id="IPR022742">
    <property type="entry name" value="Hydrolase_4"/>
</dbReference>
<protein>
    <submittedName>
        <fullName evidence="2">Serine aminopeptidase, S33</fullName>
    </submittedName>
</protein>
<dbReference type="GO" id="GO:0004177">
    <property type="term" value="F:aminopeptidase activity"/>
    <property type="evidence" value="ECO:0007669"/>
    <property type="project" value="UniProtKB-KW"/>
</dbReference>
<dbReference type="InterPro" id="IPR029058">
    <property type="entry name" value="AB_hydrolase_fold"/>
</dbReference>
<dbReference type="AlphaFoldDB" id="A0A1H4G2S9"/>
<dbReference type="Proteomes" id="UP000198773">
    <property type="component" value="Unassembled WGS sequence"/>
</dbReference>
<keyword evidence="2" id="KW-0378">Hydrolase</keyword>
<proteinExistence type="predicted"/>
<evidence type="ECO:0000313" key="3">
    <source>
        <dbReference type="Proteomes" id="UP000198773"/>
    </source>
</evidence>
<sequence>MKHQQHSYYLPVQQYQLHIRRLLPLHQPNGVVLMLHGAIENGRIFYSSSGKGLGGYLADQGFAVYCADFAGRGRSLPHSSSGFNHSQQQLICQDIPALIQHLQQAHHQKVHLIAHSWGGVLAAASLCRHPELLPLVESKVCFGSKRRIRAQSLEKRFKVDFIWNRLGPWLAAKHGYFPAKRLRLGADDEPKQFLQDCIAWIEQDAFVDCSDGFDYAAAAKQITWPHLWHFVAEKDRVLGHPDDVQAFMAETSQQQARYTHLGKANGALVDYDHISMLTHPLAVEDHFPKLAEWLRTLSRG</sequence>
<reference evidence="2 3" key="1">
    <citation type="submission" date="2016-10" db="EMBL/GenBank/DDBJ databases">
        <authorList>
            <person name="de Groot N.N."/>
        </authorList>
    </citation>
    <scope>NUCLEOTIDE SEQUENCE [LARGE SCALE GENOMIC DNA]</scope>
    <source>
        <strain evidence="2 3">CGMCC 1.3430</strain>
    </source>
</reference>
<dbReference type="OrthoDB" id="5758827at2"/>
<evidence type="ECO:0000313" key="2">
    <source>
        <dbReference type="EMBL" id="SEB03717.1"/>
    </source>
</evidence>
<keyword evidence="2" id="KW-0645">Protease</keyword>
<dbReference type="STRING" id="152573.SAMN04488051_11631"/>
<dbReference type="PANTHER" id="PTHR11005">
    <property type="entry name" value="LYSOSOMAL ACID LIPASE-RELATED"/>
    <property type="match status" value="1"/>
</dbReference>
<accession>A0A1H4G2S9</accession>
<dbReference type="RefSeq" id="WP_091345463.1">
    <property type="nucleotide sequence ID" value="NZ_FNRM01000016.1"/>
</dbReference>
<keyword evidence="3" id="KW-1185">Reference proteome</keyword>
<dbReference type="Pfam" id="PF12146">
    <property type="entry name" value="Hydrolase_4"/>
    <property type="match status" value="1"/>
</dbReference>
<dbReference type="SUPFAM" id="SSF53474">
    <property type="entry name" value="alpha/beta-Hydrolases"/>
    <property type="match status" value="1"/>
</dbReference>
<gene>
    <name evidence="2" type="ORF">SAMN04488051_11631</name>
</gene>
<evidence type="ECO:0000259" key="1">
    <source>
        <dbReference type="Pfam" id="PF12146"/>
    </source>
</evidence>
<dbReference type="Gene3D" id="3.40.50.1820">
    <property type="entry name" value="alpha/beta hydrolase"/>
    <property type="match status" value="1"/>
</dbReference>
<organism evidence="2 3">
    <name type="scientific">Alkalimonas amylolytica</name>
    <dbReference type="NCBI Taxonomy" id="152573"/>
    <lineage>
        <taxon>Bacteria</taxon>
        <taxon>Pseudomonadati</taxon>
        <taxon>Pseudomonadota</taxon>
        <taxon>Gammaproteobacteria</taxon>
        <taxon>Alkalimonas</taxon>
    </lineage>
</organism>
<feature type="domain" description="Serine aminopeptidase S33" evidence="1">
    <location>
        <begin position="27"/>
        <end position="258"/>
    </location>
</feature>
<dbReference type="EMBL" id="FNRM01000016">
    <property type="protein sequence ID" value="SEB03717.1"/>
    <property type="molecule type" value="Genomic_DNA"/>
</dbReference>